<proteinExistence type="predicted"/>
<reference evidence="1" key="1">
    <citation type="submission" date="2018-04" db="EMBL/GenBank/DDBJ databases">
        <title>Whole genome sequencing of Hypsizygus marmoreus.</title>
        <authorList>
            <person name="Choi I.-G."/>
            <person name="Min B."/>
            <person name="Kim J.-G."/>
            <person name="Kim S."/>
            <person name="Oh Y.-L."/>
            <person name="Kong W.-S."/>
            <person name="Park H."/>
            <person name="Jeong J."/>
            <person name="Song E.-S."/>
        </authorList>
    </citation>
    <scope>NUCLEOTIDE SEQUENCE [LARGE SCALE GENOMIC DNA]</scope>
    <source>
        <strain evidence="1">51987-8</strain>
    </source>
</reference>
<keyword evidence="2" id="KW-1185">Reference proteome</keyword>
<sequence length="86" mass="9529">MLTVRGKFNLPVSFSTTQQSDRFLQPATGRPRCQIPTSDYGTTIAIETDDLGSKFCLGLTSGNLSERQSEHCFQLQATGALYTFLY</sequence>
<evidence type="ECO:0000313" key="1">
    <source>
        <dbReference type="EMBL" id="RDB28348.1"/>
    </source>
</evidence>
<evidence type="ECO:0000313" key="2">
    <source>
        <dbReference type="Proteomes" id="UP000076154"/>
    </source>
</evidence>
<organism evidence="1 2">
    <name type="scientific">Hypsizygus marmoreus</name>
    <name type="common">White beech mushroom</name>
    <name type="synonym">Agaricus marmoreus</name>
    <dbReference type="NCBI Taxonomy" id="39966"/>
    <lineage>
        <taxon>Eukaryota</taxon>
        <taxon>Fungi</taxon>
        <taxon>Dikarya</taxon>
        <taxon>Basidiomycota</taxon>
        <taxon>Agaricomycotina</taxon>
        <taxon>Agaricomycetes</taxon>
        <taxon>Agaricomycetidae</taxon>
        <taxon>Agaricales</taxon>
        <taxon>Tricholomatineae</taxon>
        <taxon>Lyophyllaceae</taxon>
        <taxon>Hypsizygus</taxon>
    </lineage>
</organism>
<dbReference type="Proteomes" id="UP000076154">
    <property type="component" value="Unassembled WGS sequence"/>
</dbReference>
<protein>
    <submittedName>
        <fullName evidence="1">Uncharacterized protein</fullName>
    </submittedName>
</protein>
<accession>A0A369K311</accession>
<comment type="caution">
    <text evidence="1">The sequence shown here is derived from an EMBL/GenBank/DDBJ whole genome shotgun (WGS) entry which is preliminary data.</text>
</comment>
<dbReference type="InParanoid" id="A0A369K311"/>
<dbReference type="EMBL" id="LUEZ02000012">
    <property type="protein sequence ID" value="RDB28348.1"/>
    <property type="molecule type" value="Genomic_DNA"/>
</dbReference>
<dbReference type="AlphaFoldDB" id="A0A369K311"/>
<gene>
    <name evidence="1" type="ORF">Hypma_001504</name>
</gene>
<name>A0A369K311_HYPMA</name>